<feature type="compositionally biased region" description="Basic and acidic residues" evidence="3">
    <location>
        <begin position="441"/>
        <end position="469"/>
    </location>
</feature>
<reference evidence="5" key="1">
    <citation type="journal article" date="2021" name="Sci. Rep.">
        <title>Diploid genomic architecture of Nitzschia inconspicua, an elite biomass production diatom.</title>
        <authorList>
            <person name="Oliver A."/>
            <person name="Podell S."/>
            <person name="Pinowska A."/>
            <person name="Traller J.C."/>
            <person name="Smith S.R."/>
            <person name="McClure R."/>
            <person name="Beliaev A."/>
            <person name="Bohutskyi P."/>
            <person name="Hill E.A."/>
            <person name="Rabines A."/>
            <person name="Zheng H."/>
            <person name="Allen L.Z."/>
            <person name="Kuo A."/>
            <person name="Grigoriev I.V."/>
            <person name="Allen A.E."/>
            <person name="Hazlebeck D."/>
            <person name="Allen E.E."/>
        </authorList>
    </citation>
    <scope>NUCLEOTIDE SEQUENCE</scope>
    <source>
        <strain evidence="5">Hildebrandi</strain>
    </source>
</reference>
<gene>
    <name evidence="5" type="ORF">IV203_021166</name>
</gene>
<dbReference type="GO" id="GO:0008270">
    <property type="term" value="F:zinc ion binding"/>
    <property type="evidence" value="ECO:0007669"/>
    <property type="project" value="UniProtKB-KW"/>
</dbReference>
<feature type="compositionally biased region" description="Basic and acidic residues" evidence="3">
    <location>
        <begin position="545"/>
        <end position="565"/>
    </location>
</feature>
<dbReference type="AlphaFoldDB" id="A0A9K3KH16"/>
<proteinExistence type="predicted"/>
<sequence length="717" mass="79504">MGGTSADLKQRLRAIQNESGNLICVDCGDKKPTWASLLVPPCDAPQGSPTLGALCCYQCSGIHRSLGTHICFVRSITLDEWKENEILAMEQGGNLRVNRIFEANLNNRSTKPAATSDMSVRNEFCKMKYMERKYYVAKEYHDALEAIRRAISSSSSHSISRNPKTVVPVKRLENSHQRKVAKGSSEIKAVSDADFFKSINGDCEWEKPFDFPGNEHLKTAHRARKDNGELSRSWHPESPTKASRQRPSGVASSKTMDQRRNAAMNRKPKNGADLFSRRKQPSFHKEDDTILDSICRTDSVVTSSTATNTTMRNEGKRNDALAVSCHASFLTSNRSRNRDLSTSRPKISHSNKSNEAIHRLTRCDPSSNLLNEPRSMRAQSNSRAGRPRMHRTSSAAVLGRNDIEPVQSTKKASNLVVEALLDFIQATTDVTDEEINTILNSKREDVPPSRKSNRDNRGTTSKPETRPEHGQSSADARRSNSRAGRSQRGESFVQRTNSGRRSRSSSRSASRSRAKSRSRRAVLSRGKSFVGSLEANNSKHSHSPMRSDEIGRVGKKKEYAQDNENHPSAVPVKERDADETFGCGRSRNRDATARSLSGKILSRSKRNNSQHDHTSQDPPARSRSRGSGRSKLSESGHGSSGRSASLSGRSRGGKIHGTNRTAPKRQLKSHHDPICFTRPSTEDDAKFRRTNSFSSCSDSTAVSEASDIMDEDDLLIM</sequence>
<evidence type="ECO:0000256" key="3">
    <source>
        <dbReference type="SAM" id="MobiDB-lite"/>
    </source>
</evidence>
<dbReference type="SMART" id="SM00105">
    <property type="entry name" value="ArfGap"/>
    <property type="match status" value="1"/>
</dbReference>
<organism evidence="5 6">
    <name type="scientific">Nitzschia inconspicua</name>
    <dbReference type="NCBI Taxonomy" id="303405"/>
    <lineage>
        <taxon>Eukaryota</taxon>
        <taxon>Sar</taxon>
        <taxon>Stramenopiles</taxon>
        <taxon>Ochrophyta</taxon>
        <taxon>Bacillariophyta</taxon>
        <taxon>Bacillariophyceae</taxon>
        <taxon>Bacillariophycidae</taxon>
        <taxon>Bacillariales</taxon>
        <taxon>Bacillariaceae</taxon>
        <taxon>Nitzschia</taxon>
    </lineage>
</organism>
<dbReference type="OrthoDB" id="10266696at2759"/>
<feature type="compositionally biased region" description="Polar residues" evidence="3">
    <location>
        <begin position="342"/>
        <end position="354"/>
    </location>
</feature>
<keyword evidence="1 2" id="KW-0479">Metal-binding</keyword>
<dbReference type="Proteomes" id="UP000693970">
    <property type="component" value="Unassembled WGS sequence"/>
</dbReference>
<feature type="compositionally biased region" description="Basic and acidic residues" evidence="3">
    <location>
        <begin position="225"/>
        <end position="235"/>
    </location>
</feature>
<feature type="compositionally biased region" description="Low complexity" evidence="3">
    <location>
        <begin position="629"/>
        <end position="649"/>
    </location>
</feature>
<keyword evidence="6" id="KW-1185">Reference proteome</keyword>
<reference evidence="5" key="2">
    <citation type="submission" date="2021-04" db="EMBL/GenBank/DDBJ databases">
        <authorList>
            <person name="Podell S."/>
        </authorList>
    </citation>
    <scope>NUCLEOTIDE SEQUENCE</scope>
    <source>
        <strain evidence="5">Hildebrandi</strain>
    </source>
</reference>
<evidence type="ECO:0000313" key="5">
    <source>
        <dbReference type="EMBL" id="KAG7343221.1"/>
    </source>
</evidence>
<dbReference type="InterPro" id="IPR001164">
    <property type="entry name" value="ArfGAP_dom"/>
</dbReference>
<feature type="compositionally biased region" description="Polar residues" evidence="3">
    <location>
        <begin position="240"/>
        <end position="255"/>
    </location>
</feature>
<evidence type="ECO:0000313" key="6">
    <source>
        <dbReference type="Proteomes" id="UP000693970"/>
    </source>
</evidence>
<feature type="region of interest" description="Disordered" evidence="3">
    <location>
        <begin position="221"/>
        <end position="287"/>
    </location>
</feature>
<comment type="caution">
    <text evidence="5">The sequence shown here is derived from an EMBL/GenBank/DDBJ whole genome shotgun (WGS) entry which is preliminary data.</text>
</comment>
<accession>A0A9K3KH16</accession>
<dbReference type="InterPro" id="IPR051282">
    <property type="entry name" value="Arf-GAP_GTPase_ANK_PH"/>
</dbReference>
<evidence type="ECO:0000256" key="1">
    <source>
        <dbReference type="ARBA" id="ARBA00022771"/>
    </source>
</evidence>
<feature type="domain" description="Arf-GAP" evidence="4">
    <location>
        <begin position="9"/>
        <end position="143"/>
    </location>
</feature>
<feature type="compositionally biased region" description="Polar residues" evidence="3">
    <location>
        <begin position="690"/>
        <end position="703"/>
    </location>
</feature>
<dbReference type="Pfam" id="PF01412">
    <property type="entry name" value="ArfGap"/>
    <property type="match status" value="1"/>
</dbReference>
<evidence type="ECO:0000256" key="2">
    <source>
        <dbReference type="PROSITE-ProRule" id="PRU00288"/>
    </source>
</evidence>
<keyword evidence="1 2" id="KW-0862">Zinc</keyword>
<dbReference type="GO" id="GO:0005096">
    <property type="term" value="F:GTPase activator activity"/>
    <property type="evidence" value="ECO:0007669"/>
    <property type="project" value="InterPro"/>
</dbReference>
<keyword evidence="1 2" id="KW-0863">Zinc-finger</keyword>
<dbReference type="PANTHER" id="PTHR45819">
    <property type="entry name" value="CENTAURIN-GAMMA-1A"/>
    <property type="match status" value="1"/>
</dbReference>
<feature type="compositionally biased region" description="Basic residues" evidence="3">
    <location>
        <begin position="498"/>
        <end position="522"/>
    </location>
</feature>
<dbReference type="CDD" id="cd08204">
    <property type="entry name" value="ArfGap"/>
    <property type="match status" value="1"/>
</dbReference>
<name>A0A9K3KH16_9STRA</name>
<feature type="region of interest" description="Disordered" evidence="3">
    <location>
        <begin position="333"/>
        <end position="402"/>
    </location>
</feature>
<feature type="region of interest" description="Disordered" evidence="3">
    <location>
        <begin position="439"/>
        <end position="712"/>
    </location>
</feature>
<protein>
    <submittedName>
        <fullName evidence="5">GTPase activating protein</fullName>
    </submittedName>
</protein>
<evidence type="ECO:0000259" key="4">
    <source>
        <dbReference type="PROSITE" id="PS50115"/>
    </source>
</evidence>
<dbReference type="GO" id="GO:0003924">
    <property type="term" value="F:GTPase activity"/>
    <property type="evidence" value="ECO:0007669"/>
    <property type="project" value="TreeGrafter"/>
</dbReference>
<dbReference type="PANTHER" id="PTHR45819:SF5">
    <property type="entry name" value="CENTAURIN-GAMMA-1A"/>
    <property type="match status" value="1"/>
</dbReference>
<dbReference type="PROSITE" id="PS50115">
    <property type="entry name" value="ARFGAP"/>
    <property type="match status" value="1"/>
</dbReference>
<dbReference type="EMBL" id="JAGRRH010000024">
    <property type="protein sequence ID" value="KAG7343221.1"/>
    <property type="molecule type" value="Genomic_DNA"/>
</dbReference>